<keyword evidence="1" id="KW-1015">Disulfide bond</keyword>
<accession>A0ABR3YU46</accession>
<reference evidence="4 5" key="1">
    <citation type="journal article" date="2024" name="IMA Fungus">
        <title>IMA Genome - F19 : A genome assembly and annotation guide to empower mycologists, including annotated draft genome sequences of Ceratocystis pirilliformis, Diaporthe australafricana, Fusarium ophioides, Paecilomyces lecythidis, and Sporothrix stenoceras.</title>
        <authorList>
            <person name="Aylward J."/>
            <person name="Wilson A.M."/>
            <person name="Visagie C.M."/>
            <person name="Spraker J."/>
            <person name="Barnes I."/>
            <person name="Buitendag C."/>
            <person name="Ceriani C."/>
            <person name="Del Mar Angel L."/>
            <person name="du Plessis D."/>
            <person name="Fuchs T."/>
            <person name="Gasser K."/>
            <person name="Kramer D."/>
            <person name="Li W."/>
            <person name="Munsamy K."/>
            <person name="Piso A."/>
            <person name="Price J.L."/>
            <person name="Sonnekus B."/>
            <person name="Thomas C."/>
            <person name="van der Nest A."/>
            <person name="van Dijk A."/>
            <person name="van Heerden A."/>
            <person name="van Vuuren N."/>
            <person name="Yilmaz N."/>
            <person name="Duong T.A."/>
            <person name="van der Merwe N.A."/>
            <person name="Wingfield M.J."/>
            <person name="Wingfield B.D."/>
        </authorList>
    </citation>
    <scope>NUCLEOTIDE SEQUENCE [LARGE SCALE GENOMIC DNA]</scope>
    <source>
        <strain evidence="4 5">CMW 5346</strain>
    </source>
</reference>
<evidence type="ECO:0000313" key="4">
    <source>
        <dbReference type="EMBL" id="KAL1891479.1"/>
    </source>
</evidence>
<evidence type="ECO:0000256" key="1">
    <source>
        <dbReference type="PROSITE-ProRule" id="PRU00261"/>
    </source>
</evidence>
<name>A0ABR3YU46_9PEZI</name>
<evidence type="ECO:0000259" key="3">
    <source>
        <dbReference type="PROSITE" id="PS50941"/>
    </source>
</evidence>
<protein>
    <recommendedName>
        <fullName evidence="3">Chitin-binding type-1 domain-containing protein</fullName>
    </recommendedName>
</protein>
<keyword evidence="2" id="KW-0732">Signal</keyword>
<dbReference type="Proteomes" id="UP001583186">
    <property type="component" value="Unassembled WGS sequence"/>
</dbReference>
<feature type="disulfide bond" evidence="1">
    <location>
        <begin position="117"/>
        <end position="129"/>
    </location>
</feature>
<gene>
    <name evidence="4" type="ORF">Sste5346_007570</name>
</gene>
<dbReference type="PROSITE" id="PS50941">
    <property type="entry name" value="CHIT_BIND_I_2"/>
    <property type="match status" value="1"/>
</dbReference>
<feature type="domain" description="Chitin-binding type-1" evidence="3">
    <location>
        <begin position="103"/>
        <end position="158"/>
    </location>
</feature>
<dbReference type="InterPro" id="IPR001002">
    <property type="entry name" value="Chitin-bd_1"/>
</dbReference>
<comment type="caution">
    <text evidence="4">The sequence shown here is derived from an EMBL/GenBank/DDBJ whole genome shotgun (WGS) entry which is preliminary data.</text>
</comment>
<dbReference type="EMBL" id="JAWCUI010000052">
    <property type="protein sequence ID" value="KAL1891479.1"/>
    <property type="molecule type" value="Genomic_DNA"/>
</dbReference>
<feature type="chain" id="PRO_5047208306" description="Chitin-binding type-1 domain-containing protein" evidence="2">
    <location>
        <begin position="21"/>
        <end position="260"/>
    </location>
</feature>
<comment type="caution">
    <text evidence="1">Lacks conserved residue(s) required for the propagation of feature annotation.</text>
</comment>
<feature type="disulfide bond" evidence="1">
    <location>
        <begin position="122"/>
        <end position="136"/>
    </location>
</feature>
<proteinExistence type="predicted"/>
<keyword evidence="5" id="KW-1185">Reference proteome</keyword>
<evidence type="ECO:0000313" key="5">
    <source>
        <dbReference type="Proteomes" id="UP001583186"/>
    </source>
</evidence>
<organism evidence="4 5">
    <name type="scientific">Sporothrix stenoceras</name>
    <dbReference type="NCBI Taxonomy" id="5173"/>
    <lineage>
        <taxon>Eukaryota</taxon>
        <taxon>Fungi</taxon>
        <taxon>Dikarya</taxon>
        <taxon>Ascomycota</taxon>
        <taxon>Pezizomycotina</taxon>
        <taxon>Sordariomycetes</taxon>
        <taxon>Sordariomycetidae</taxon>
        <taxon>Ophiostomatales</taxon>
        <taxon>Ophiostomataceae</taxon>
        <taxon>Sporothrix</taxon>
    </lineage>
</organism>
<feature type="signal peptide" evidence="2">
    <location>
        <begin position="1"/>
        <end position="20"/>
    </location>
</feature>
<evidence type="ECO:0000256" key="2">
    <source>
        <dbReference type="SAM" id="SignalP"/>
    </source>
</evidence>
<sequence length="260" mass="27696">MRSPTWVLVVLPQCTHLASAAQVAARNREFNDLTGNAENAGFNHSAQEQAGQAIGLHTAASAPGPLLCLTGVCDDGSCCGGNGKCGFEDENCGAGCVSNCNATAMCGRKSDGGHVACGMNLCCSYSSWCGYEDVHCQHADGFGTGLGDCQAGMGYCGDPGPKMPKTHAGTSSSGRKIGYWQSNNIHKRQFKDGKFKCPPSRPGDIPLDHGIPLGDRWTHLYYAFGAINPTTVKIVDDPSKRSLYREFTTAKYIRLRLPPR</sequence>
<keyword evidence="1" id="KW-0147">Chitin-binding</keyword>